<evidence type="ECO:0000256" key="1">
    <source>
        <dbReference type="SAM" id="MobiDB-lite"/>
    </source>
</evidence>
<dbReference type="InterPro" id="IPR001202">
    <property type="entry name" value="WW_dom"/>
</dbReference>
<evidence type="ECO:0000313" key="4">
    <source>
        <dbReference type="Proteomes" id="UP001165060"/>
    </source>
</evidence>
<feature type="compositionally biased region" description="Basic and acidic residues" evidence="1">
    <location>
        <begin position="400"/>
        <end position="415"/>
    </location>
</feature>
<reference evidence="3 4" key="1">
    <citation type="journal article" date="2023" name="Commun. Biol.">
        <title>Genome analysis of Parmales, the sister group of diatoms, reveals the evolutionary specialization of diatoms from phago-mixotrophs to photoautotrophs.</title>
        <authorList>
            <person name="Ban H."/>
            <person name="Sato S."/>
            <person name="Yoshikawa S."/>
            <person name="Yamada K."/>
            <person name="Nakamura Y."/>
            <person name="Ichinomiya M."/>
            <person name="Sato N."/>
            <person name="Blanc-Mathieu R."/>
            <person name="Endo H."/>
            <person name="Kuwata A."/>
            <person name="Ogata H."/>
        </authorList>
    </citation>
    <scope>NUCLEOTIDE SEQUENCE [LARGE SCALE GENOMIC DNA]</scope>
</reference>
<feature type="domain" description="WW" evidence="2">
    <location>
        <begin position="224"/>
        <end position="263"/>
    </location>
</feature>
<protein>
    <recommendedName>
        <fullName evidence="2">WW domain-containing protein</fullName>
    </recommendedName>
</protein>
<keyword evidence="4" id="KW-1185">Reference proteome</keyword>
<organism evidence="3 4">
    <name type="scientific">Tetraparma gracilis</name>
    <dbReference type="NCBI Taxonomy" id="2962635"/>
    <lineage>
        <taxon>Eukaryota</taxon>
        <taxon>Sar</taxon>
        <taxon>Stramenopiles</taxon>
        <taxon>Ochrophyta</taxon>
        <taxon>Bolidophyceae</taxon>
        <taxon>Parmales</taxon>
        <taxon>Triparmaceae</taxon>
        <taxon>Tetraparma</taxon>
    </lineage>
</organism>
<dbReference type="PROSITE" id="PS50020">
    <property type="entry name" value="WW_DOMAIN_2"/>
    <property type="match status" value="1"/>
</dbReference>
<dbReference type="CDD" id="cd00201">
    <property type="entry name" value="WW"/>
    <property type="match status" value="1"/>
</dbReference>
<dbReference type="Gene3D" id="2.30.30.140">
    <property type="match status" value="1"/>
</dbReference>
<proteinExistence type="predicted"/>
<dbReference type="EMBL" id="BRYB01002835">
    <property type="protein sequence ID" value="GMI26157.1"/>
    <property type="molecule type" value="Genomic_DNA"/>
</dbReference>
<name>A0ABQ6MHF5_9STRA</name>
<evidence type="ECO:0000313" key="3">
    <source>
        <dbReference type="EMBL" id="GMI26157.1"/>
    </source>
</evidence>
<gene>
    <name evidence="3" type="ORF">TeGR_g2080</name>
</gene>
<comment type="caution">
    <text evidence="3">The sequence shown here is derived from an EMBL/GenBank/DDBJ whole genome shotgun (WGS) entry which is preliminary data.</text>
</comment>
<feature type="region of interest" description="Disordered" evidence="1">
    <location>
        <begin position="356"/>
        <end position="415"/>
    </location>
</feature>
<dbReference type="Proteomes" id="UP001165060">
    <property type="component" value="Unassembled WGS sequence"/>
</dbReference>
<feature type="compositionally biased region" description="Basic residues" evidence="1">
    <location>
        <begin position="376"/>
        <end position="385"/>
    </location>
</feature>
<accession>A0ABQ6MHF5</accession>
<dbReference type="Gene3D" id="2.20.70.10">
    <property type="match status" value="1"/>
</dbReference>
<evidence type="ECO:0000259" key="2">
    <source>
        <dbReference type="PROSITE" id="PS50020"/>
    </source>
</evidence>
<sequence length="415" mass="46444">MDEPKPLLLHDQRILEEKARLKGLVKPTAPVFPVKPATVVRTYKERADAEAKPLAKPLLDEFQSAPSLNHDQATRKPTFAVMRAEPTAPIVRPFKLSQAAVSKVDLEVHERDTIEIEMETRRREREAKNRGGLTDFDKPSEYFIPKGTVAKQAVKLIDGPQYAGMLTAGNLVECMYSDGHYYPAKIMQSLSTRQSGIPTSNDRFVVEYVEYDERETVEGRKIRPALLPGWSEQSTLTYHGEEDIHSYYVNERTGESSWVRPNRKYDRRQSFVADFSKGPDAFDEATATAPKPVTQTITRNHEEMMKLRYSTSSTSLKTSPISQAGAFAVAPTGASRALPKERNPFTLDSVHKMDDWNKTGGGGLYSGKDAGNMRAAGRKKERRRSFAAPPTFNSNLNNCNERRFAAAGDTRGKSV</sequence>